<protein>
    <submittedName>
        <fullName evidence="2">AT hook motif family protein</fullName>
    </submittedName>
</protein>
<evidence type="ECO:0000313" key="2">
    <source>
        <dbReference type="EMBL" id="KAF9729178.1"/>
    </source>
</evidence>
<feature type="region of interest" description="Disordered" evidence="1">
    <location>
        <begin position="150"/>
        <end position="175"/>
    </location>
</feature>
<feature type="compositionally biased region" description="Polar residues" evidence="1">
    <location>
        <begin position="14"/>
        <end position="27"/>
    </location>
</feature>
<feature type="compositionally biased region" description="Basic and acidic residues" evidence="1">
    <location>
        <begin position="374"/>
        <end position="395"/>
    </location>
</feature>
<evidence type="ECO:0000256" key="1">
    <source>
        <dbReference type="SAM" id="MobiDB-lite"/>
    </source>
</evidence>
<feature type="region of interest" description="Disordered" evidence="1">
    <location>
        <begin position="374"/>
        <end position="461"/>
    </location>
</feature>
<feature type="region of interest" description="Disordered" evidence="1">
    <location>
        <begin position="1"/>
        <end position="27"/>
    </location>
</feature>
<comment type="caution">
    <text evidence="2">The sequence shown here is derived from an EMBL/GenBank/DDBJ whole genome shotgun (WGS) entry which is preliminary data.</text>
</comment>
<dbReference type="Proteomes" id="UP000756921">
    <property type="component" value="Unassembled WGS sequence"/>
</dbReference>
<gene>
    <name evidence="2" type="ORF">PMIN01_12868</name>
</gene>
<dbReference type="OrthoDB" id="4630416at2759"/>
<keyword evidence="3" id="KW-1185">Reference proteome</keyword>
<proteinExistence type="predicted"/>
<name>A0A9P6G612_9PLEO</name>
<evidence type="ECO:0000313" key="3">
    <source>
        <dbReference type="Proteomes" id="UP000756921"/>
    </source>
</evidence>
<accession>A0A9P6G612</accession>
<organism evidence="2 3">
    <name type="scientific">Paraphaeosphaeria minitans</name>
    <dbReference type="NCBI Taxonomy" id="565426"/>
    <lineage>
        <taxon>Eukaryota</taxon>
        <taxon>Fungi</taxon>
        <taxon>Dikarya</taxon>
        <taxon>Ascomycota</taxon>
        <taxon>Pezizomycotina</taxon>
        <taxon>Dothideomycetes</taxon>
        <taxon>Pleosporomycetidae</taxon>
        <taxon>Pleosporales</taxon>
        <taxon>Massarineae</taxon>
        <taxon>Didymosphaeriaceae</taxon>
        <taxon>Paraphaeosphaeria</taxon>
    </lineage>
</organism>
<reference evidence="2" key="1">
    <citation type="journal article" date="2020" name="Mol. Plant Microbe Interact.">
        <title>Genome Sequence of the Biocontrol Agent Coniothyrium minitans strain Conio (IMI 134523).</title>
        <authorList>
            <person name="Patel D."/>
            <person name="Shittu T.A."/>
            <person name="Baroncelli R."/>
            <person name="Muthumeenakshi S."/>
            <person name="Osborne T.H."/>
            <person name="Janganan T.K."/>
            <person name="Sreenivasaprasad S."/>
        </authorList>
    </citation>
    <scope>NUCLEOTIDE SEQUENCE</scope>
    <source>
        <strain evidence="2">Conio</strain>
    </source>
</reference>
<feature type="compositionally biased region" description="Basic and acidic residues" evidence="1">
    <location>
        <begin position="429"/>
        <end position="438"/>
    </location>
</feature>
<dbReference type="AlphaFoldDB" id="A0A9P6G612"/>
<sequence length="518" mass="57641">MGSIFNEAGVPHLSTPNAGASTSNYENVSDMQPDEIFGSAANAETDTKTRTWAELDQMMRDDVAEQRRKNDQLRQYYQESGKRLDIIVEEIDELGLYLGLDDESDYDSDSIDQLAEIGRQEPLPSADGASTELVSLADCYNLPSFKSDQREIDRNSDPAAEQMPCAWSGPSPESTSPLDTFFKHYFLSDRTKRNNWIPSRRKTKEPIILYGATDINEIHKTAKRIKGLHACSAGAPPNRIVVLGWDRLAVWQRASQVSASSYSEDVCRYIFDTARRFAKAMNGERVGLRLNKAESWAENAVQGILDHFQGSYLVRWRDIGGGWDVRAVLGLEIGMGPRKNILKATLRFPGAEEKMLLAHKFKTLDAYLDASLKEKDEDGDDNKGEKTGDGKDEKASNGNFEKPVGIDTTKPGGDNREKAAKSDYGQQHKPIDTPEHGAMENPISSAAGESSKKPPRGTMGNPHEFSFIAELCYRVIGRSTEGCRGRIHWTADQTFTSFTGNGFLPYLCGRVEMEGWEI</sequence>
<dbReference type="EMBL" id="WJXW01000017">
    <property type="protein sequence ID" value="KAF9729178.1"/>
    <property type="molecule type" value="Genomic_DNA"/>
</dbReference>